<name>A0A8K0CQ39_IGNLU</name>
<dbReference type="EMBL" id="VTPC01029378">
    <property type="protein sequence ID" value="KAF2891534.1"/>
    <property type="molecule type" value="Genomic_DNA"/>
</dbReference>
<comment type="caution">
    <text evidence="1">The sequence shown here is derived from an EMBL/GenBank/DDBJ whole genome shotgun (WGS) entry which is preliminary data.</text>
</comment>
<proteinExistence type="predicted"/>
<keyword evidence="2" id="KW-1185">Reference proteome</keyword>
<feature type="non-terminal residue" evidence="1">
    <location>
        <position position="1"/>
    </location>
</feature>
<dbReference type="AlphaFoldDB" id="A0A8K0CQ39"/>
<reference evidence="1" key="1">
    <citation type="submission" date="2019-08" db="EMBL/GenBank/DDBJ databases">
        <title>The genome of the North American firefly Photinus pyralis.</title>
        <authorList>
            <consortium name="Photinus pyralis genome working group"/>
            <person name="Fallon T.R."/>
            <person name="Sander Lower S.E."/>
            <person name="Weng J.-K."/>
        </authorList>
    </citation>
    <scope>NUCLEOTIDE SEQUENCE</scope>
    <source>
        <strain evidence="1">TRF0915ILg1</strain>
        <tissue evidence="1">Whole body</tissue>
    </source>
</reference>
<gene>
    <name evidence="1" type="ORF">ILUMI_14639</name>
</gene>
<accession>A0A8K0CQ39</accession>
<organism evidence="1 2">
    <name type="scientific">Ignelater luminosus</name>
    <name type="common">Cucubano</name>
    <name type="synonym">Pyrophorus luminosus</name>
    <dbReference type="NCBI Taxonomy" id="2038154"/>
    <lineage>
        <taxon>Eukaryota</taxon>
        <taxon>Metazoa</taxon>
        <taxon>Ecdysozoa</taxon>
        <taxon>Arthropoda</taxon>
        <taxon>Hexapoda</taxon>
        <taxon>Insecta</taxon>
        <taxon>Pterygota</taxon>
        <taxon>Neoptera</taxon>
        <taxon>Endopterygota</taxon>
        <taxon>Coleoptera</taxon>
        <taxon>Polyphaga</taxon>
        <taxon>Elateriformia</taxon>
        <taxon>Elateroidea</taxon>
        <taxon>Elateridae</taxon>
        <taxon>Agrypninae</taxon>
        <taxon>Pyrophorini</taxon>
        <taxon>Ignelater</taxon>
    </lineage>
</organism>
<evidence type="ECO:0000313" key="1">
    <source>
        <dbReference type="EMBL" id="KAF2891534.1"/>
    </source>
</evidence>
<dbReference type="OrthoDB" id="7683421at2759"/>
<dbReference type="Proteomes" id="UP000801492">
    <property type="component" value="Unassembled WGS sequence"/>
</dbReference>
<evidence type="ECO:0000313" key="2">
    <source>
        <dbReference type="Proteomes" id="UP000801492"/>
    </source>
</evidence>
<sequence>MPYTCCAIGCNSSTGNPDISLFRFPKDHESMQINRLKSTDIPTVFSAGSEAEMIQSKVEVHAEEDIDLNPLPLRDDFIEVEKNSSNIELDKLLYNSCVQTGKTLTHSTPRKLKLRSKIRTLQQKLLSVKSNNTREITEEDVTTFMEKNYLSIANFVKMQMHLTKVAPKGARHTTEFKQLALMIYFLGPK</sequence>
<protein>
    <submittedName>
        <fullName evidence="1">Uncharacterized protein</fullName>
    </submittedName>
</protein>